<evidence type="ECO:0000256" key="1">
    <source>
        <dbReference type="SAM" id="Coils"/>
    </source>
</evidence>
<feature type="coiled-coil region" evidence="1">
    <location>
        <begin position="9"/>
        <end position="36"/>
    </location>
</feature>
<evidence type="ECO:0000256" key="2">
    <source>
        <dbReference type="SAM" id="Phobius"/>
    </source>
</evidence>
<dbReference type="STRING" id="65393.PCC7424_4530"/>
<dbReference type="EMBL" id="CP001291">
    <property type="protein sequence ID" value="ACK72893.1"/>
    <property type="molecule type" value="Genomic_DNA"/>
</dbReference>
<dbReference type="Gene3D" id="1.20.1270.70">
    <property type="entry name" value="Designed single chain three-helix bundle"/>
    <property type="match status" value="1"/>
</dbReference>
<evidence type="ECO:0000313" key="4">
    <source>
        <dbReference type="Proteomes" id="UP000002384"/>
    </source>
</evidence>
<dbReference type="RefSeq" id="WP_015956476.1">
    <property type="nucleotide sequence ID" value="NC_011729.1"/>
</dbReference>
<dbReference type="AlphaFoldDB" id="B7KAB9"/>
<proteinExistence type="predicted"/>
<organism evidence="3 4">
    <name type="scientific">Gloeothece citriformis (strain PCC 7424)</name>
    <name type="common">Cyanothece sp. (strain PCC 7424)</name>
    <dbReference type="NCBI Taxonomy" id="65393"/>
    <lineage>
        <taxon>Bacteria</taxon>
        <taxon>Bacillati</taxon>
        <taxon>Cyanobacteriota</taxon>
        <taxon>Cyanophyceae</taxon>
        <taxon>Oscillatoriophycideae</taxon>
        <taxon>Chroococcales</taxon>
        <taxon>Aphanothecaceae</taxon>
        <taxon>Gloeothece</taxon>
        <taxon>Gloeothece citriformis</taxon>
    </lineage>
</organism>
<evidence type="ECO:0000313" key="3">
    <source>
        <dbReference type="EMBL" id="ACK72893.1"/>
    </source>
</evidence>
<sequence length="101" mass="11409">MSNTPIQITTDLSEVLNRIEQKIDKLDEKFSTKLDKLDERLNKLEIGHTEIRGDIKALDEKVNGLSKRVENQEFINRGVLISIIIALVGGFVKLFGFVSNP</sequence>
<dbReference type="KEGG" id="cyc:PCC7424_4530"/>
<dbReference type="HOGENOM" id="CLU_110168_1_1_3"/>
<keyword evidence="2" id="KW-0472">Membrane</keyword>
<accession>B7KAB9</accession>
<gene>
    <name evidence="3" type="ordered locus">PCC7424_4530</name>
</gene>
<dbReference type="eggNOG" id="COG1322">
    <property type="taxonomic scope" value="Bacteria"/>
</dbReference>
<dbReference type="Proteomes" id="UP000002384">
    <property type="component" value="Chromosome"/>
</dbReference>
<keyword evidence="2" id="KW-1133">Transmembrane helix</keyword>
<keyword evidence="1" id="KW-0175">Coiled coil</keyword>
<feature type="transmembrane region" description="Helical" evidence="2">
    <location>
        <begin position="74"/>
        <end position="98"/>
    </location>
</feature>
<dbReference type="OrthoDB" id="471184at2"/>
<reference evidence="4" key="1">
    <citation type="journal article" date="2011" name="MBio">
        <title>Novel metabolic attributes of the genus Cyanothece, comprising a group of unicellular nitrogen-fixing Cyanobacteria.</title>
        <authorList>
            <person name="Bandyopadhyay A."/>
            <person name="Elvitigala T."/>
            <person name="Welsh E."/>
            <person name="Stockel J."/>
            <person name="Liberton M."/>
            <person name="Min H."/>
            <person name="Sherman L.A."/>
            <person name="Pakrasi H.B."/>
        </authorList>
    </citation>
    <scope>NUCLEOTIDE SEQUENCE [LARGE SCALE GENOMIC DNA]</scope>
    <source>
        <strain evidence="4">PCC 7424</strain>
    </source>
</reference>
<evidence type="ECO:0008006" key="5">
    <source>
        <dbReference type="Google" id="ProtNLM"/>
    </source>
</evidence>
<name>B7KAB9_GLOC7</name>
<keyword evidence="2" id="KW-0812">Transmembrane</keyword>
<protein>
    <recommendedName>
        <fullName evidence="5">Phosphomannomutase</fullName>
    </recommendedName>
</protein>
<keyword evidence="4" id="KW-1185">Reference proteome</keyword>